<keyword evidence="3" id="KW-1185">Reference proteome</keyword>
<evidence type="ECO:0000259" key="1">
    <source>
        <dbReference type="SMART" id="SM00849"/>
    </source>
</evidence>
<dbReference type="EMBL" id="BONC01000038">
    <property type="protein sequence ID" value="GIF58872.1"/>
    <property type="molecule type" value="Genomic_DNA"/>
</dbReference>
<feature type="domain" description="Metallo-beta-lactamase" evidence="1">
    <location>
        <begin position="7"/>
        <end position="177"/>
    </location>
</feature>
<gene>
    <name evidence="2" type="ORF">Air01nite_49670</name>
</gene>
<dbReference type="Proteomes" id="UP000624325">
    <property type="component" value="Unassembled WGS sequence"/>
</dbReference>
<organism evidence="2 3">
    <name type="scientific">Asanoa iriomotensis</name>
    <dbReference type="NCBI Taxonomy" id="234613"/>
    <lineage>
        <taxon>Bacteria</taxon>
        <taxon>Bacillati</taxon>
        <taxon>Actinomycetota</taxon>
        <taxon>Actinomycetes</taxon>
        <taxon>Micromonosporales</taxon>
        <taxon>Micromonosporaceae</taxon>
        <taxon>Asanoa</taxon>
    </lineage>
</organism>
<dbReference type="Pfam" id="PF13483">
    <property type="entry name" value="Lactamase_B_3"/>
    <property type="match status" value="1"/>
</dbReference>
<sequence length="212" mass="22659">MQLTKYTHACVRLDDRDRRLLVDPGIWTEPAAYADVTDILVTHEHADHFDVAHVASLLAARELRIYGPAGLRAAAEEDGAPEVAAAIQPVATGDVFTAAGFEVRAVGGAHAKTYENLPGCDNVGFLVAGVYHPGDSYFVPAEPVETLLVPASGPWTKLSEALDFTRAVAPARAFPIHDAMFSDRGNGNFDGWLGEKGQTAYARVPVGESVTF</sequence>
<dbReference type="PANTHER" id="PTHR43546:SF3">
    <property type="entry name" value="UPF0173 METAL-DEPENDENT HYDROLASE MJ1163"/>
    <property type="match status" value="1"/>
</dbReference>
<protein>
    <submittedName>
        <fullName evidence="2">MBL fold metallo-hydrolase</fullName>
    </submittedName>
</protein>
<accession>A0ABQ4C7Y4</accession>
<comment type="caution">
    <text evidence="2">The sequence shown here is derived from an EMBL/GenBank/DDBJ whole genome shotgun (WGS) entry which is preliminary data.</text>
</comment>
<dbReference type="InterPro" id="IPR036866">
    <property type="entry name" value="RibonucZ/Hydroxyglut_hydro"/>
</dbReference>
<dbReference type="Gene3D" id="3.60.15.10">
    <property type="entry name" value="Ribonuclease Z/Hydroxyacylglutathione hydrolase-like"/>
    <property type="match status" value="1"/>
</dbReference>
<dbReference type="RefSeq" id="WP_203705637.1">
    <property type="nucleotide sequence ID" value="NZ_BAAALU010000001.1"/>
</dbReference>
<evidence type="ECO:0000313" key="2">
    <source>
        <dbReference type="EMBL" id="GIF58872.1"/>
    </source>
</evidence>
<dbReference type="InterPro" id="IPR001279">
    <property type="entry name" value="Metallo-B-lactamas"/>
</dbReference>
<dbReference type="InterPro" id="IPR050114">
    <property type="entry name" value="UPF0173_UPF0282_UlaG_hydrolase"/>
</dbReference>
<name>A0ABQ4C7Y4_9ACTN</name>
<evidence type="ECO:0000313" key="3">
    <source>
        <dbReference type="Proteomes" id="UP000624325"/>
    </source>
</evidence>
<dbReference type="PANTHER" id="PTHR43546">
    <property type="entry name" value="UPF0173 METAL-DEPENDENT HYDROLASE MJ1163-RELATED"/>
    <property type="match status" value="1"/>
</dbReference>
<dbReference type="SUPFAM" id="SSF56281">
    <property type="entry name" value="Metallo-hydrolase/oxidoreductase"/>
    <property type="match status" value="1"/>
</dbReference>
<reference evidence="2 3" key="1">
    <citation type="submission" date="2021-01" db="EMBL/GenBank/DDBJ databases">
        <title>Whole genome shotgun sequence of Asanoa iriomotensis NBRC 100142.</title>
        <authorList>
            <person name="Komaki H."/>
            <person name="Tamura T."/>
        </authorList>
    </citation>
    <scope>NUCLEOTIDE SEQUENCE [LARGE SCALE GENOMIC DNA]</scope>
    <source>
        <strain evidence="2 3">NBRC 100142</strain>
    </source>
</reference>
<proteinExistence type="predicted"/>
<dbReference type="SMART" id="SM00849">
    <property type="entry name" value="Lactamase_B"/>
    <property type="match status" value="1"/>
</dbReference>